<dbReference type="PhylomeDB" id="A0A0G4FS20"/>
<comment type="similarity">
    <text evidence="3">Belongs to the RNase PH family.</text>
</comment>
<dbReference type="InterPro" id="IPR001247">
    <property type="entry name" value="ExoRNase_PH_dom1"/>
</dbReference>
<dbReference type="InterPro" id="IPR027408">
    <property type="entry name" value="PNPase/RNase_PH_dom_sf"/>
</dbReference>
<dbReference type="VEuPathDB" id="CryptoDB:Cvel_3676"/>
<comment type="subcellular location">
    <subcellularLocation>
        <location evidence="2">Cytoplasm</location>
    </subcellularLocation>
    <subcellularLocation>
        <location evidence="1">Nucleus</location>
    </subcellularLocation>
</comment>
<evidence type="ECO:0000256" key="6">
    <source>
        <dbReference type="ARBA" id="ARBA00023242"/>
    </source>
</evidence>
<dbReference type="GO" id="GO:0034475">
    <property type="term" value="P:U4 snRNA 3'-end processing"/>
    <property type="evidence" value="ECO:0007669"/>
    <property type="project" value="TreeGrafter"/>
</dbReference>
<feature type="domain" description="Exoribonuclease phosphorolytic" evidence="8">
    <location>
        <begin position="6"/>
        <end position="126"/>
    </location>
</feature>
<evidence type="ECO:0000256" key="4">
    <source>
        <dbReference type="ARBA" id="ARBA00022490"/>
    </source>
</evidence>
<dbReference type="GO" id="GO:0034476">
    <property type="term" value="P:U5 snRNA 3'-end processing"/>
    <property type="evidence" value="ECO:0007669"/>
    <property type="project" value="TreeGrafter"/>
</dbReference>
<dbReference type="GO" id="GO:0071028">
    <property type="term" value="P:nuclear mRNA surveillance"/>
    <property type="evidence" value="ECO:0007669"/>
    <property type="project" value="TreeGrafter"/>
</dbReference>
<dbReference type="Gene3D" id="3.30.230.70">
    <property type="entry name" value="GHMP Kinase, N-terminal domain"/>
    <property type="match status" value="1"/>
</dbReference>
<keyword evidence="6" id="KW-0539">Nucleus</keyword>
<dbReference type="InterPro" id="IPR015847">
    <property type="entry name" value="ExoRNase_PH_dom2"/>
</dbReference>
<dbReference type="AlphaFoldDB" id="A0A0G4FS20"/>
<dbReference type="GO" id="GO:0000467">
    <property type="term" value="P:exonucleolytic trimming to generate mature 3'-end of 5.8S rRNA from tricistronic rRNA transcript (SSU-rRNA, 5.8S rRNA, LSU-rRNA)"/>
    <property type="evidence" value="ECO:0007669"/>
    <property type="project" value="TreeGrafter"/>
</dbReference>
<dbReference type="GO" id="GO:0000176">
    <property type="term" value="C:nuclear exosome (RNase complex)"/>
    <property type="evidence" value="ECO:0007669"/>
    <property type="project" value="TreeGrafter"/>
</dbReference>
<dbReference type="GO" id="GO:0035925">
    <property type="term" value="F:mRNA 3'-UTR AU-rich region binding"/>
    <property type="evidence" value="ECO:0007669"/>
    <property type="project" value="TreeGrafter"/>
</dbReference>
<protein>
    <submittedName>
        <fullName evidence="10">Uncharacterized protein</fullName>
    </submittedName>
</protein>
<feature type="region of interest" description="Disordered" evidence="7">
    <location>
        <begin position="385"/>
        <end position="450"/>
    </location>
</feature>
<evidence type="ECO:0000256" key="5">
    <source>
        <dbReference type="ARBA" id="ARBA00022884"/>
    </source>
</evidence>
<evidence type="ECO:0000256" key="2">
    <source>
        <dbReference type="ARBA" id="ARBA00004496"/>
    </source>
</evidence>
<dbReference type="PANTHER" id="PTHR11097:SF14">
    <property type="entry name" value="EXOSOME COMPLEX COMPONENT RRP45"/>
    <property type="match status" value="1"/>
</dbReference>
<dbReference type="GO" id="GO:0000177">
    <property type="term" value="C:cytoplasmic exosome (RNase complex)"/>
    <property type="evidence" value="ECO:0007669"/>
    <property type="project" value="TreeGrafter"/>
</dbReference>
<dbReference type="GO" id="GO:0071035">
    <property type="term" value="P:nuclear polyadenylation-dependent rRNA catabolic process"/>
    <property type="evidence" value="ECO:0007669"/>
    <property type="project" value="TreeGrafter"/>
</dbReference>
<keyword evidence="4" id="KW-0963">Cytoplasm</keyword>
<feature type="compositionally biased region" description="Basic residues" evidence="7">
    <location>
        <begin position="441"/>
        <end position="450"/>
    </location>
</feature>
<dbReference type="Pfam" id="PF03725">
    <property type="entry name" value="RNase_PH_C"/>
    <property type="match status" value="1"/>
</dbReference>
<dbReference type="EMBL" id="CDMZ01000584">
    <property type="protein sequence ID" value="CEM17441.1"/>
    <property type="molecule type" value="Genomic_DNA"/>
</dbReference>
<dbReference type="GO" id="GO:0071038">
    <property type="term" value="P:TRAMP-dependent tRNA surveillance pathway"/>
    <property type="evidence" value="ECO:0007669"/>
    <property type="project" value="TreeGrafter"/>
</dbReference>
<evidence type="ECO:0000313" key="10">
    <source>
        <dbReference type="EMBL" id="CEM17441.1"/>
    </source>
</evidence>
<proteinExistence type="inferred from homology"/>
<dbReference type="InterPro" id="IPR020568">
    <property type="entry name" value="Ribosomal_Su5_D2-typ_SF"/>
</dbReference>
<dbReference type="Pfam" id="PF01138">
    <property type="entry name" value="RNase_PH"/>
    <property type="match status" value="1"/>
</dbReference>
<feature type="region of interest" description="Disordered" evidence="7">
    <location>
        <begin position="268"/>
        <end position="287"/>
    </location>
</feature>
<dbReference type="InterPro" id="IPR033100">
    <property type="entry name" value="Rrp45"/>
</dbReference>
<evidence type="ECO:0000256" key="7">
    <source>
        <dbReference type="SAM" id="MobiDB-lite"/>
    </source>
</evidence>
<dbReference type="GO" id="GO:0016075">
    <property type="term" value="P:rRNA catabolic process"/>
    <property type="evidence" value="ECO:0007669"/>
    <property type="project" value="TreeGrafter"/>
</dbReference>
<dbReference type="PANTHER" id="PTHR11097">
    <property type="entry name" value="EXOSOME COMPLEX EXONUCLEASE RIBOSOMAL RNA PROCESSING PROTEIN"/>
    <property type="match status" value="1"/>
</dbReference>
<evidence type="ECO:0000256" key="3">
    <source>
        <dbReference type="ARBA" id="ARBA00006678"/>
    </source>
</evidence>
<sequence>MVTFGNPYGQVEVCIGHTRVMCVITGEIVEPHLEKPGEGFLSFHTDLSPMASKDFMQSSANETANDISFLIDRVLRGSRAVDTESLCILSGKKVWSVRADIRVLDDDGNLHDACGLAALAGLVHFKKRDASFEGGGVNVHSEESREPVPLSIHHLPLLATFAHFETEEFIAADPTRVEESLSGGLICIAVNQFGELCGIHRPGGVPLSMQSLRHCIQAATERGKALKEILESALLSDKKKREAARKDIRQRYTEPVIGLGSLPAVPLSLQSEGGGEESMSEERETKVPRRAVEGLHAAAADSGLTRNLFPGAITGAPAAAAASSAVASASRVADLEPPPGFAHPVSSSSSQRVSASSGFAAGVAGGQMISLDDDEDENGDVLMDRGNGGQSGISQVVPPAPDSHEEMMSVGGAGLGAPEGQMQTEDAQDAGQTDDLLSAVKVKKKKKRQT</sequence>
<dbReference type="InterPro" id="IPR036345">
    <property type="entry name" value="ExoRNase_PH_dom2_sf"/>
</dbReference>
<name>A0A0G4FS20_9ALVE</name>
<dbReference type="SUPFAM" id="SSF55666">
    <property type="entry name" value="Ribonuclease PH domain 2-like"/>
    <property type="match status" value="1"/>
</dbReference>
<dbReference type="SUPFAM" id="SSF54211">
    <property type="entry name" value="Ribosomal protein S5 domain 2-like"/>
    <property type="match status" value="1"/>
</dbReference>
<accession>A0A0G4FS20</accession>
<reference evidence="10" key="1">
    <citation type="submission" date="2014-11" db="EMBL/GenBank/DDBJ databases">
        <authorList>
            <person name="Otto D Thomas"/>
            <person name="Naeem Raeece"/>
        </authorList>
    </citation>
    <scope>NUCLEOTIDE SEQUENCE</scope>
</reference>
<dbReference type="GO" id="GO:0034473">
    <property type="term" value="P:U1 snRNA 3'-end processing"/>
    <property type="evidence" value="ECO:0007669"/>
    <property type="project" value="TreeGrafter"/>
</dbReference>
<evidence type="ECO:0000259" key="8">
    <source>
        <dbReference type="Pfam" id="PF01138"/>
    </source>
</evidence>
<dbReference type="CDD" id="cd11368">
    <property type="entry name" value="RNase_PH_RRP45"/>
    <property type="match status" value="1"/>
</dbReference>
<keyword evidence="5" id="KW-0694">RNA-binding</keyword>
<dbReference type="InterPro" id="IPR050590">
    <property type="entry name" value="Exosome_comp_Rrp42_subfam"/>
</dbReference>
<organism evidence="10">
    <name type="scientific">Chromera velia CCMP2878</name>
    <dbReference type="NCBI Taxonomy" id="1169474"/>
    <lineage>
        <taxon>Eukaryota</taxon>
        <taxon>Sar</taxon>
        <taxon>Alveolata</taxon>
        <taxon>Colpodellida</taxon>
        <taxon>Chromeraceae</taxon>
        <taxon>Chromera</taxon>
    </lineage>
</organism>
<evidence type="ECO:0000259" key="9">
    <source>
        <dbReference type="Pfam" id="PF03725"/>
    </source>
</evidence>
<gene>
    <name evidence="10" type="ORF">Cvel_3676</name>
</gene>
<evidence type="ECO:0000256" key="1">
    <source>
        <dbReference type="ARBA" id="ARBA00004123"/>
    </source>
</evidence>
<feature type="domain" description="Exoribonuclease phosphorolytic" evidence="9">
    <location>
        <begin position="155"/>
        <end position="221"/>
    </location>
</feature>